<evidence type="ECO:0000313" key="2">
    <source>
        <dbReference type="Proteomes" id="UP001500994"/>
    </source>
</evidence>
<name>A0ABN3RPW5_9ACTN</name>
<protein>
    <submittedName>
        <fullName evidence="1">GNAT family N-acetyltransferase</fullName>
    </submittedName>
</protein>
<comment type="caution">
    <text evidence="1">The sequence shown here is derived from an EMBL/GenBank/DDBJ whole genome shotgun (WGS) entry which is preliminary data.</text>
</comment>
<dbReference type="SUPFAM" id="SSF55729">
    <property type="entry name" value="Acyl-CoA N-acyltransferases (Nat)"/>
    <property type="match status" value="1"/>
</dbReference>
<sequence length="295" mass="32022">MRPDDWHLTEDLDCFLARAGDFLHSRPVLHTLPLTVTETLRTRGLDAYGTEAPTFGWLEGAGEVRAAFVRTPPHRLHLTLLTPEEADTLAAHLAGLGRPLPGVSADHGTATAFAEAWQRHSGATPTLHARQRLYRLGTLTPPEPLPEGRARVAGERDREQLMLWYREFAAAIGEFASADAGSWADARIAYSRVTFWETPDGIPVSMAGVGPMVAGQIRVAPVYTPAHLRGRGYAGAATVEVSQAALATGAAHVLLFADLTNPTSNGLYQRLGYRPVTDFAVHDFEYPTQVLRGPC</sequence>
<dbReference type="Proteomes" id="UP001500994">
    <property type="component" value="Unassembled WGS sequence"/>
</dbReference>
<dbReference type="Gene3D" id="3.40.630.30">
    <property type="match status" value="1"/>
</dbReference>
<dbReference type="RefSeq" id="WP_344575227.1">
    <property type="nucleotide sequence ID" value="NZ_BAAARK010000006.1"/>
</dbReference>
<evidence type="ECO:0000313" key="1">
    <source>
        <dbReference type="EMBL" id="GAA2657809.1"/>
    </source>
</evidence>
<gene>
    <name evidence="1" type="ORF">GCM10009864_25440</name>
</gene>
<reference evidence="1 2" key="1">
    <citation type="journal article" date="2019" name="Int. J. Syst. Evol. Microbiol.">
        <title>The Global Catalogue of Microorganisms (GCM) 10K type strain sequencing project: providing services to taxonomists for standard genome sequencing and annotation.</title>
        <authorList>
            <consortium name="The Broad Institute Genomics Platform"/>
            <consortium name="The Broad Institute Genome Sequencing Center for Infectious Disease"/>
            <person name="Wu L."/>
            <person name="Ma J."/>
        </authorList>
    </citation>
    <scope>NUCLEOTIDE SEQUENCE [LARGE SCALE GENOMIC DNA]</scope>
    <source>
        <strain evidence="1 2">JCM 16374</strain>
    </source>
</reference>
<dbReference type="EMBL" id="BAAARK010000006">
    <property type="protein sequence ID" value="GAA2657809.1"/>
    <property type="molecule type" value="Genomic_DNA"/>
</dbReference>
<proteinExistence type="predicted"/>
<dbReference type="InterPro" id="IPR016181">
    <property type="entry name" value="Acyl_CoA_acyltransferase"/>
</dbReference>
<accession>A0ABN3RPW5</accession>
<keyword evidence="2" id="KW-1185">Reference proteome</keyword>
<organism evidence="1 2">
    <name type="scientific">Streptomyces lunalinharesii</name>
    <dbReference type="NCBI Taxonomy" id="333384"/>
    <lineage>
        <taxon>Bacteria</taxon>
        <taxon>Bacillati</taxon>
        <taxon>Actinomycetota</taxon>
        <taxon>Actinomycetes</taxon>
        <taxon>Kitasatosporales</taxon>
        <taxon>Streptomycetaceae</taxon>
        <taxon>Streptomyces</taxon>
    </lineage>
</organism>